<dbReference type="HAMAP" id="MF_00645">
    <property type="entry name" value="AMMECR1"/>
    <property type="match status" value="1"/>
</dbReference>
<evidence type="ECO:0000313" key="3">
    <source>
        <dbReference type="EMBL" id="HIP57343.1"/>
    </source>
</evidence>
<dbReference type="Gene3D" id="3.30.1490.150">
    <property type="entry name" value="Hypothetical protein ph0010, domain 2"/>
    <property type="match status" value="1"/>
</dbReference>
<accession>A0A832YYA7</accession>
<dbReference type="InterPro" id="IPR036071">
    <property type="entry name" value="AMMECR1_dom_sf"/>
</dbReference>
<dbReference type="Gene3D" id="3.30.700.20">
    <property type="entry name" value="Hypothetical protein ph0010, domain 1"/>
    <property type="match status" value="1"/>
</dbReference>
<dbReference type="NCBIfam" id="TIGR04335">
    <property type="entry name" value="AmmeMemoSam_A"/>
    <property type="match status" value="1"/>
</dbReference>
<dbReference type="InterPro" id="IPR023473">
    <property type="entry name" value="AMMECR1"/>
</dbReference>
<evidence type="ECO:0000259" key="2">
    <source>
        <dbReference type="PROSITE" id="PS51112"/>
    </source>
</evidence>
<dbReference type="Proteomes" id="UP000605805">
    <property type="component" value="Unassembled WGS sequence"/>
</dbReference>
<dbReference type="PROSITE" id="PS51112">
    <property type="entry name" value="AMMECR1"/>
    <property type="match status" value="1"/>
</dbReference>
<dbReference type="InterPro" id="IPR027485">
    <property type="entry name" value="AMMECR1_N"/>
</dbReference>
<dbReference type="PANTHER" id="PTHR13016">
    <property type="entry name" value="AMMECR1 HOMOLOG"/>
    <property type="match status" value="1"/>
</dbReference>
<dbReference type="InterPro" id="IPR027623">
    <property type="entry name" value="AmmeMemoSam_A"/>
</dbReference>
<evidence type="ECO:0000256" key="1">
    <source>
        <dbReference type="HAMAP-Rule" id="MF_00645"/>
    </source>
</evidence>
<name>A0A832YYA7_9CREN</name>
<evidence type="ECO:0000313" key="4">
    <source>
        <dbReference type="Proteomes" id="UP000605805"/>
    </source>
</evidence>
<gene>
    <name evidence="3" type="ORF">EYH02_04665</name>
</gene>
<dbReference type="AlphaFoldDB" id="A0A832YYA7"/>
<dbReference type="Pfam" id="PF01871">
    <property type="entry name" value="AMMECR1"/>
    <property type="match status" value="1"/>
</dbReference>
<dbReference type="InterPro" id="IPR002733">
    <property type="entry name" value="AMMECR1_domain"/>
</dbReference>
<dbReference type="EMBL" id="DQTV01000087">
    <property type="protein sequence ID" value="HIP57343.1"/>
    <property type="molecule type" value="Genomic_DNA"/>
</dbReference>
<reference evidence="3" key="1">
    <citation type="journal article" date="2020" name="ISME J.">
        <title>Gammaproteobacteria mediating utilization of methyl-, sulfur- and petroleum organic compounds in deep ocean hydrothermal plumes.</title>
        <authorList>
            <person name="Zhou Z."/>
            <person name="Liu Y."/>
            <person name="Pan J."/>
            <person name="Cron B.R."/>
            <person name="Toner B.M."/>
            <person name="Anantharaman K."/>
            <person name="Breier J.A."/>
            <person name="Dick G.J."/>
            <person name="Li M."/>
        </authorList>
    </citation>
    <scope>NUCLEOTIDE SEQUENCE</scope>
    <source>
        <strain evidence="3">SZUA-1435</strain>
    </source>
</reference>
<feature type="domain" description="AMMECR1" evidence="2">
    <location>
        <begin position="15"/>
        <end position="204"/>
    </location>
</feature>
<proteinExistence type="inferred from homology"/>
<organism evidence="3 4">
    <name type="scientific">Ignisphaera aggregans</name>
    <dbReference type="NCBI Taxonomy" id="334771"/>
    <lineage>
        <taxon>Archaea</taxon>
        <taxon>Thermoproteota</taxon>
        <taxon>Thermoprotei</taxon>
        <taxon>Desulfurococcales</taxon>
        <taxon>Desulfurococcaceae</taxon>
        <taxon>Ignisphaera</taxon>
    </lineage>
</organism>
<dbReference type="InterPro" id="IPR023472">
    <property type="entry name" value="Uncharacterised_MJ0810"/>
</dbReference>
<sequence>MSQPSTVEPSQLTLEDGRYLVKLARRAIEEYVRSRQRIAVPEDAPEKLRARGMAFVTIERVARGVKELRGCIGFLQPVSSLLKVVIDAAIAAATEDPRFPPLTPEELDDIVIEVSILSLPKPVKDPLREVVIGRHGIIVMRGWHSGTLLPQVPVDHCWDTETFLAEGCLKAGLAADCWLDPHTKISVYEAVVFYEKEPRGEVAVRSLVDEYRSRCRWLFES</sequence>
<dbReference type="PANTHER" id="PTHR13016:SF0">
    <property type="entry name" value="AMME SYNDROME CANDIDATE GENE 1 PROTEIN"/>
    <property type="match status" value="1"/>
</dbReference>
<dbReference type="NCBIfam" id="TIGR00296">
    <property type="entry name" value="TIGR00296 family protein"/>
    <property type="match status" value="1"/>
</dbReference>
<dbReference type="SUPFAM" id="SSF143447">
    <property type="entry name" value="AMMECR1-like"/>
    <property type="match status" value="1"/>
</dbReference>
<comment type="caution">
    <text evidence="3">The sequence shown here is derived from an EMBL/GenBank/DDBJ whole genome shotgun (WGS) entry which is preliminary data.</text>
</comment>
<protein>
    <recommendedName>
        <fullName evidence="1">Protein EYH02_04665</fullName>
    </recommendedName>
</protein>